<comment type="caution">
    <text evidence="1">The sequence shown here is derived from an EMBL/GenBank/DDBJ whole genome shotgun (WGS) entry which is preliminary data.</text>
</comment>
<name>A0AA45WQ19_9BACL</name>
<evidence type="ECO:0008006" key="3">
    <source>
        <dbReference type="Google" id="ProtNLM"/>
    </source>
</evidence>
<reference evidence="1" key="1">
    <citation type="submission" date="2017-05" db="EMBL/GenBank/DDBJ databases">
        <authorList>
            <person name="Varghese N."/>
            <person name="Submissions S."/>
        </authorList>
    </citation>
    <scope>NUCLEOTIDE SEQUENCE</scope>
    <source>
        <strain evidence="1">DSM 45262</strain>
    </source>
</reference>
<dbReference type="Pfam" id="PF10977">
    <property type="entry name" value="DUF2797"/>
    <property type="match status" value="1"/>
</dbReference>
<sequence>MKHIGFLQALEHEPADPIEYQLRLDDEKIALNELLGQSIELSFLDELQCIYCGRITKKFYGKNNSCYPCYRDLPENDLCIVKPELCHYHQGTCRDASFGELHCLQPHIVYLALSSDVKVGITRKTNMMKRWIDQGASQAMAIMEVPSRKDAGDIEIILAQYVKDKTNWRKMLKNEIADCDLLAIREDLITKLPEPYHAYLIPDPEIVPLTYPSLSTLEKITPLSLDKQATISGKLIGVKAQYLILDTGVFQVRKHAGYKVAFAV</sequence>
<evidence type="ECO:0000313" key="2">
    <source>
        <dbReference type="Proteomes" id="UP001157946"/>
    </source>
</evidence>
<keyword evidence="2" id="KW-1185">Reference proteome</keyword>
<dbReference type="Proteomes" id="UP001157946">
    <property type="component" value="Unassembled WGS sequence"/>
</dbReference>
<dbReference type="EMBL" id="FXTU01000004">
    <property type="protein sequence ID" value="SMP23618.1"/>
    <property type="molecule type" value="Genomic_DNA"/>
</dbReference>
<proteinExistence type="predicted"/>
<dbReference type="AlphaFoldDB" id="A0AA45WQ19"/>
<gene>
    <name evidence="1" type="ORF">SAMN06265361_104232</name>
</gene>
<organism evidence="1 2">
    <name type="scientific">Laceyella tengchongensis</name>
    <dbReference type="NCBI Taxonomy" id="574699"/>
    <lineage>
        <taxon>Bacteria</taxon>
        <taxon>Bacillati</taxon>
        <taxon>Bacillota</taxon>
        <taxon>Bacilli</taxon>
        <taxon>Bacillales</taxon>
        <taxon>Thermoactinomycetaceae</taxon>
        <taxon>Laceyella</taxon>
    </lineage>
</organism>
<dbReference type="RefSeq" id="WP_284724401.1">
    <property type="nucleotide sequence ID" value="NZ_FXTU01000004.1"/>
</dbReference>
<evidence type="ECO:0000313" key="1">
    <source>
        <dbReference type="EMBL" id="SMP23618.1"/>
    </source>
</evidence>
<protein>
    <recommendedName>
        <fullName evidence="3">DUF2797 domain-containing protein</fullName>
    </recommendedName>
</protein>
<accession>A0AA45WQ19</accession>
<dbReference type="InterPro" id="IPR021246">
    <property type="entry name" value="DUF2797"/>
</dbReference>